<comment type="function">
    <text evidence="4 6">Catalyzes the cleavage of L-kynurenine (L-Kyn) and L-3-hydroxykynurenine (L-3OHKyn) into anthranilic acid (AA) and 3-hydroxyanthranilic acid (3-OHAA), respectively.</text>
</comment>
<dbReference type="GO" id="GO:0043420">
    <property type="term" value="P:anthranilate metabolic process"/>
    <property type="evidence" value="ECO:0007669"/>
    <property type="project" value="TreeGrafter"/>
</dbReference>
<comment type="subunit">
    <text evidence="4 6">Homodimer.</text>
</comment>
<feature type="binding site" evidence="4">
    <location>
        <position position="208"/>
    </location>
    <ligand>
        <name>pyridoxal 5'-phosphate</name>
        <dbReference type="ChEBI" id="CHEBI:597326"/>
    </ligand>
</feature>
<dbReference type="UniPathway" id="UPA00253">
    <property type="reaction ID" value="UER00329"/>
</dbReference>
<evidence type="ECO:0000256" key="2">
    <source>
        <dbReference type="ARBA" id="ARBA00022801"/>
    </source>
</evidence>
<dbReference type="HAMAP" id="MF_01970">
    <property type="entry name" value="Kynureninase"/>
    <property type="match status" value="1"/>
</dbReference>
<comment type="similarity">
    <text evidence="4 6">Belongs to the kynureninase family.</text>
</comment>
<dbReference type="PIRSF" id="PIRSF038800">
    <property type="entry name" value="KYNU"/>
    <property type="match status" value="1"/>
</dbReference>
<organism evidence="8 9">
    <name type="scientific">Stackebrandtia endophytica</name>
    <dbReference type="NCBI Taxonomy" id="1496996"/>
    <lineage>
        <taxon>Bacteria</taxon>
        <taxon>Bacillati</taxon>
        <taxon>Actinomycetota</taxon>
        <taxon>Actinomycetes</taxon>
        <taxon>Glycomycetales</taxon>
        <taxon>Glycomycetaceae</taxon>
        <taxon>Stackebrandtia</taxon>
    </lineage>
</organism>
<evidence type="ECO:0000256" key="4">
    <source>
        <dbReference type="HAMAP-Rule" id="MF_01970"/>
    </source>
</evidence>
<dbReference type="GO" id="GO:0005737">
    <property type="term" value="C:cytoplasm"/>
    <property type="evidence" value="ECO:0007669"/>
    <property type="project" value="UniProtKB-UniRule"/>
</dbReference>
<dbReference type="InterPro" id="IPR015421">
    <property type="entry name" value="PyrdxlP-dep_Trfase_major"/>
</dbReference>
<dbReference type="InterPro" id="IPR010111">
    <property type="entry name" value="Kynureninase"/>
</dbReference>
<dbReference type="InterPro" id="IPR015424">
    <property type="entry name" value="PyrdxlP-dep_Trfase"/>
</dbReference>
<dbReference type="SUPFAM" id="SSF53383">
    <property type="entry name" value="PLP-dependent transferases"/>
    <property type="match status" value="1"/>
</dbReference>
<feature type="binding site" evidence="4">
    <location>
        <position position="211"/>
    </location>
    <ligand>
        <name>pyridoxal 5'-phosphate</name>
        <dbReference type="ChEBI" id="CHEBI:597326"/>
    </ligand>
</feature>
<dbReference type="GO" id="GO:0030429">
    <property type="term" value="F:kynureninase activity"/>
    <property type="evidence" value="ECO:0007669"/>
    <property type="project" value="UniProtKB-UniRule"/>
</dbReference>
<feature type="binding site" evidence="4">
    <location>
        <position position="102"/>
    </location>
    <ligand>
        <name>pyridoxal 5'-phosphate</name>
        <dbReference type="ChEBI" id="CHEBI:597326"/>
    </ligand>
</feature>
<protein>
    <recommendedName>
        <fullName evidence="4 5">Kynureninase</fullName>
        <ecNumber evidence="4 5">3.7.1.3</ecNumber>
    </recommendedName>
    <alternativeName>
        <fullName evidence="4">L-kynurenine hydrolase</fullName>
    </alternativeName>
</protein>
<comment type="pathway">
    <text evidence="4 6">Amino-acid degradation; L-kynurenine degradation; L-alanine and anthranilate from L-kynurenine: step 1/1.</text>
</comment>
<feature type="binding site" evidence="4">
    <location>
        <position position="289"/>
    </location>
    <ligand>
        <name>pyridoxal 5'-phosphate</name>
        <dbReference type="ChEBI" id="CHEBI:597326"/>
    </ligand>
</feature>
<dbReference type="NCBIfam" id="TIGR01814">
    <property type="entry name" value="kynureninase"/>
    <property type="match status" value="1"/>
</dbReference>
<comment type="pathway">
    <text evidence="4 6">Cofactor biosynthesis; NAD(+) biosynthesis; quinolinate from L-kynurenine: step 2/3.</text>
</comment>
<dbReference type="GO" id="GO:0019441">
    <property type="term" value="P:L-tryptophan catabolic process to kynurenine"/>
    <property type="evidence" value="ECO:0007669"/>
    <property type="project" value="TreeGrafter"/>
</dbReference>
<dbReference type="GO" id="GO:0097053">
    <property type="term" value="P:L-kynurenine catabolic process"/>
    <property type="evidence" value="ECO:0007669"/>
    <property type="project" value="UniProtKB-UniRule"/>
</dbReference>
<accession>A0A543ASK5</accession>
<evidence type="ECO:0000313" key="9">
    <source>
        <dbReference type="Proteomes" id="UP000317043"/>
    </source>
</evidence>
<evidence type="ECO:0000256" key="5">
    <source>
        <dbReference type="NCBIfam" id="TIGR01814"/>
    </source>
</evidence>
<evidence type="ECO:0000256" key="1">
    <source>
        <dbReference type="ARBA" id="ARBA00022642"/>
    </source>
</evidence>
<dbReference type="EC" id="3.7.1.3" evidence="4 5"/>
<keyword evidence="3 4" id="KW-0663">Pyridoxal phosphate</keyword>
<dbReference type="InterPro" id="IPR000653">
    <property type="entry name" value="DegT/StrS_aminotransferase"/>
</dbReference>
<dbReference type="Gene3D" id="3.90.1150.10">
    <property type="entry name" value="Aspartate Aminotransferase, domain 1"/>
    <property type="match status" value="1"/>
</dbReference>
<feature type="binding site" evidence="4">
    <location>
        <position position="263"/>
    </location>
    <ligand>
        <name>pyridoxal 5'-phosphate</name>
        <dbReference type="ChEBI" id="CHEBI:597326"/>
    </ligand>
</feature>
<dbReference type="PANTHER" id="PTHR14084:SF0">
    <property type="entry name" value="KYNURENINASE"/>
    <property type="match status" value="1"/>
</dbReference>
<dbReference type="EMBL" id="VFOW01000001">
    <property type="protein sequence ID" value="TQL75563.1"/>
    <property type="molecule type" value="Genomic_DNA"/>
</dbReference>
<feature type="binding site" evidence="4">
    <location>
        <begin position="131"/>
        <end position="134"/>
    </location>
    <ligand>
        <name>pyridoxal 5'-phosphate</name>
        <dbReference type="ChEBI" id="CHEBI:597326"/>
    </ligand>
</feature>
<proteinExistence type="inferred from homology"/>
<sequence>MMDDMSAHQSVAAALDAADPLSTFADRFSPGPDGVIYLDGNSLGRPPKAVQAAVRDLMEREWPTDLIQGWDRWIDLPTAAGDLLGEAVLGARPGEVLVCDSTSVNLYKLAAAALDAAPAGRRVLITDNDNFPTDRYILEGIAHSAGARFQLIDTDIDEGVDPGVIADAIGDDTALVCLSHVAYRSGALADMRAVTEIVHAAGGLVLWDLCHSAGSVDIDLTGDGVDLAVGCTYKYLNAGPGAPAFLYVRRELQQRLRQPIWGWFSQADQFAMGQEYRPHDGINRFAVGTPSIPGVVAVKAAVELVAEAGIAAIRAKSLQMVAHAHALCEEQLAPLGFRVATPTDPQRRGGHLTLHHERAWQISQAMRKANVIPDYRAPDRIRLGFAPLYNSFSDIDEAVERIATIVRTEAHLSFSAQPSRVT</sequence>
<dbReference type="Pfam" id="PF01041">
    <property type="entry name" value="DegT_DnrJ_EryC1"/>
    <property type="match status" value="1"/>
</dbReference>
<keyword evidence="9" id="KW-1185">Reference proteome</keyword>
<evidence type="ECO:0000256" key="3">
    <source>
        <dbReference type="ARBA" id="ARBA00022898"/>
    </source>
</evidence>
<dbReference type="AlphaFoldDB" id="A0A543ASK5"/>
<dbReference type="InterPro" id="IPR015422">
    <property type="entry name" value="PyrdxlP-dep_Trfase_small"/>
</dbReference>
<feature type="binding site" evidence="4">
    <location>
        <position position="103"/>
    </location>
    <ligand>
        <name>pyridoxal 5'-phosphate</name>
        <dbReference type="ChEBI" id="CHEBI:597326"/>
    </ligand>
</feature>
<reference evidence="8 9" key="1">
    <citation type="submission" date="2019-06" db="EMBL/GenBank/DDBJ databases">
        <title>Sequencing the genomes of 1000 actinobacteria strains.</title>
        <authorList>
            <person name="Klenk H.-P."/>
        </authorList>
    </citation>
    <scope>NUCLEOTIDE SEQUENCE [LARGE SCALE GENOMIC DNA]</scope>
    <source>
        <strain evidence="8 9">DSM 45928</strain>
    </source>
</reference>
<keyword evidence="1 4" id="KW-0662">Pyridine nucleotide biosynthesis</keyword>
<dbReference type="GO" id="GO:0030170">
    <property type="term" value="F:pyridoxal phosphate binding"/>
    <property type="evidence" value="ECO:0007669"/>
    <property type="project" value="UniProtKB-UniRule"/>
</dbReference>
<comment type="caution">
    <text evidence="4">Lacks conserved residue(s) required for the propagation of feature annotation.</text>
</comment>
<feature type="binding site" evidence="4">
    <location>
        <position position="233"/>
    </location>
    <ligand>
        <name>pyridoxal 5'-phosphate</name>
        <dbReference type="ChEBI" id="CHEBI:597326"/>
    </ligand>
</feature>
<dbReference type="UniPathway" id="UPA00334">
    <property type="reaction ID" value="UER00455"/>
</dbReference>
<dbReference type="GO" id="GO:0019805">
    <property type="term" value="P:quinolinate biosynthetic process"/>
    <property type="evidence" value="ECO:0007669"/>
    <property type="project" value="UniProtKB-UniRule"/>
</dbReference>
<dbReference type="Proteomes" id="UP000317043">
    <property type="component" value="Unassembled WGS sequence"/>
</dbReference>
<dbReference type="Gene3D" id="3.40.640.10">
    <property type="entry name" value="Type I PLP-dependent aspartate aminotransferase-like (Major domain)"/>
    <property type="match status" value="1"/>
</dbReference>
<comment type="cofactor">
    <cofactor evidence="4 6">
        <name>pyridoxal 5'-phosphate</name>
        <dbReference type="ChEBI" id="CHEBI:597326"/>
    </cofactor>
</comment>
<comment type="catalytic activity">
    <reaction evidence="6">
        <text>3-hydroxy-L-kynurenine + H2O = 3-hydroxyanthranilate + L-alanine + H(+)</text>
        <dbReference type="Rhea" id="RHEA:25143"/>
        <dbReference type="ChEBI" id="CHEBI:15377"/>
        <dbReference type="ChEBI" id="CHEBI:15378"/>
        <dbReference type="ChEBI" id="CHEBI:36559"/>
        <dbReference type="ChEBI" id="CHEBI:57972"/>
        <dbReference type="ChEBI" id="CHEBI:58125"/>
        <dbReference type="EC" id="3.7.1.3"/>
    </reaction>
</comment>
<feature type="modified residue" description="N6-(pyridoxal phosphate)lysine" evidence="4">
    <location>
        <position position="234"/>
    </location>
</feature>
<comment type="catalytic activity">
    <reaction evidence="4 6">
        <text>L-kynurenine + H2O = anthranilate + L-alanine + H(+)</text>
        <dbReference type="Rhea" id="RHEA:16813"/>
        <dbReference type="ChEBI" id="CHEBI:15377"/>
        <dbReference type="ChEBI" id="CHEBI:15378"/>
        <dbReference type="ChEBI" id="CHEBI:16567"/>
        <dbReference type="ChEBI" id="CHEBI:57959"/>
        <dbReference type="ChEBI" id="CHEBI:57972"/>
        <dbReference type="EC" id="3.7.1.3"/>
    </reaction>
</comment>
<dbReference type="OrthoDB" id="9812626at2"/>
<comment type="caution">
    <text evidence="8">The sequence shown here is derived from an EMBL/GenBank/DDBJ whole genome shotgun (WGS) entry which is preliminary data.</text>
</comment>
<dbReference type="PANTHER" id="PTHR14084">
    <property type="entry name" value="KYNURENINASE"/>
    <property type="match status" value="1"/>
</dbReference>
<keyword evidence="2 4" id="KW-0378">Hydrolase</keyword>
<dbReference type="Pfam" id="PF22580">
    <property type="entry name" value="KYNU_C"/>
    <property type="match status" value="1"/>
</dbReference>
<comment type="similarity">
    <text evidence="7">Belongs to the DegT/DnrJ/EryC1 family.</text>
</comment>
<evidence type="ECO:0000256" key="7">
    <source>
        <dbReference type="RuleBase" id="RU004508"/>
    </source>
</evidence>
<gene>
    <name evidence="4" type="primary">kynU</name>
    <name evidence="8" type="ORF">FB566_1070</name>
</gene>
<evidence type="ECO:0000313" key="8">
    <source>
        <dbReference type="EMBL" id="TQL75563.1"/>
    </source>
</evidence>
<dbReference type="InParanoid" id="A0A543ASK5"/>
<dbReference type="GO" id="GO:0009435">
    <property type="term" value="P:NAD+ biosynthetic process"/>
    <property type="evidence" value="ECO:0007669"/>
    <property type="project" value="UniProtKB-UniRule"/>
</dbReference>
<name>A0A543ASK5_9ACTN</name>
<evidence type="ECO:0000256" key="6">
    <source>
        <dbReference type="PIRNR" id="PIRNR038800"/>
    </source>
</evidence>